<accession>A0ABN9UX47</accession>
<keyword evidence="4" id="KW-1185">Reference proteome</keyword>
<feature type="compositionally biased region" description="Basic residues" evidence="1">
    <location>
        <begin position="323"/>
        <end position="333"/>
    </location>
</feature>
<dbReference type="Proteomes" id="UP001189429">
    <property type="component" value="Unassembled WGS sequence"/>
</dbReference>
<keyword evidence="2" id="KW-0812">Transmembrane</keyword>
<feature type="transmembrane region" description="Helical" evidence="2">
    <location>
        <begin position="155"/>
        <end position="173"/>
    </location>
</feature>
<comment type="caution">
    <text evidence="3">The sequence shown here is derived from an EMBL/GenBank/DDBJ whole genome shotgun (WGS) entry which is preliminary data.</text>
</comment>
<evidence type="ECO:0000256" key="2">
    <source>
        <dbReference type="SAM" id="Phobius"/>
    </source>
</evidence>
<evidence type="ECO:0000313" key="4">
    <source>
        <dbReference type="Proteomes" id="UP001189429"/>
    </source>
</evidence>
<evidence type="ECO:0000256" key="1">
    <source>
        <dbReference type="SAM" id="MobiDB-lite"/>
    </source>
</evidence>
<feature type="region of interest" description="Disordered" evidence="1">
    <location>
        <begin position="313"/>
        <end position="338"/>
    </location>
</feature>
<keyword evidence="2" id="KW-1133">Transmembrane helix</keyword>
<keyword evidence="2" id="KW-0472">Membrane</keyword>
<organism evidence="3 4">
    <name type="scientific">Prorocentrum cordatum</name>
    <dbReference type="NCBI Taxonomy" id="2364126"/>
    <lineage>
        <taxon>Eukaryota</taxon>
        <taxon>Sar</taxon>
        <taxon>Alveolata</taxon>
        <taxon>Dinophyceae</taxon>
        <taxon>Prorocentrales</taxon>
        <taxon>Prorocentraceae</taxon>
        <taxon>Prorocentrum</taxon>
    </lineage>
</organism>
<evidence type="ECO:0000313" key="3">
    <source>
        <dbReference type="EMBL" id="CAK0864743.1"/>
    </source>
</evidence>
<proteinExistence type="predicted"/>
<reference evidence="3" key="1">
    <citation type="submission" date="2023-10" db="EMBL/GenBank/DDBJ databases">
        <authorList>
            <person name="Chen Y."/>
            <person name="Shah S."/>
            <person name="Dougan E. K."/>
            <person name="Thang M."/>
            <person name="Chan C."/>
        </authorList>
    </citation>
    <scope>NUCLEOTIDE SEQUENCE [LARGE SCALE GENOMIC DNA]</scope>
</reference>
<gene>
    <name evidence="3" type="ORF">PCOR1329_LOCUS52531</name>
</gene>
<dbReference type="EMBL" id="CAUYUJ010016393">
    <property type="protein sequence ID" value="CAK0864743.1"/>
    <property type="molecule type" value="Genomic_DNA"/>
</dbReference>
<sequence>MAYDGQHDEGPGSWEDVEVNIIREERKEFLHGVPVLLVLLASMTLSCETRMVGLTSIVLTLIGASPTALMSFDTRRANIIKQAGHAQMSGAVLRIFIHMLWIVFHPEQEFMKLVCLFAFPVSLARQRGSQLVYVAFLVANNLLAVYRFAGNLEVGLPSIAVGFVISLVSMDFVSQKQRGFEMRLALSATMRHMAVLSRATARSLLDCFCDAVVALGPDLTLLEPSPDLTSLLDRKADEGKSFESFIQLDVADHRDRVASLLDESSWQPGSVQLQSIRVNLQDSYNLPVQAHLFHVSHKCPNQGTVLYVGISESWQPPDEPKKQSKSKRLHRSRGPNQLCMETGKIIPAGAVFPTRHGKGVHFERTFVDHLIGPYKRRSDSSRPNREY</sequence>
<feature type="transmembrane region" description="Helical" evidence="2">
    <location>
        <begin position="131"/>
        <end position="149"/>
    </location>
</feature>
<name>A0ABN9UX47_9DINO</name>
<protein>
    <submittedName>
        <fullName evidence="3">Uncharacterized protein</fullName>
    </submittedName>
</protein>
<feature type="transmembrane region" description="Helical" evidence="2">
    <location>
        <begin position="51"/>
        <end position="72"/>
    </location>
</feature>